<evidence type="ECO:0000313" key="6">
    <source>
        <dbReference type="Proteomes" id="UP000635983"/>
    </source>
</evidence>
<dbReference type="Gene3D" id="3.40.1410.10">
    <property type="entry name" value="Chorismate lyase-like"/>
    <property type="match status" value="1"/>
</dbReference>
<dbReference type="RefSeq" id="WP_268240453.1">
    <property type="nucleotide sequence ID" value="NZ_BMPO01000004.1"/>
</dbReference>
<comment type="catalytic activity">
    <reaction evidence="4">
        <text>chorismate = 4-hydroxybenzoate + pyruvate</text>
        <dbReference type="Rhea" id="RHEA:16505"/>
        <dbReference type="ChEBI" id="CHEBI:15361"/>
        <dbReference type="ChEBI" id="CHEBI:17879"/>
        <dbReference type="ChEBI" id="CHEBI:29748"/>
        <dbReference type="EC" id="4.1.3.40"/>
    </reaction>
</comment>
<proteinExistence type="inferred from homology"/>
<comment type="subcellular location">
    <subcellularLocation>
        <location evidence="4">Cytoplasm</location>
    </subcellularLocation>
</comment>
<dbReference type="PANTHER" id="PTHR38683:SF1">
    <property type="entry name" value="CHORISMATE PYRUVATE-LYASE"/>
    <property type="match status" value="1"/>
</dbReference>
<protein>
    <recommendedName>
        <fullName evidence="4">Probable chorismate pyruvate-lyase</fullName>
        <shortName evidence="4">CL</shortName>
        <shortName evidence="4">CPL</shortName>
        <ecNumber evidence="4">4.1.3.40</ecNumber>
    </recommendedName>
</protein>
<sequence length="180" mass="20112">MPNTRPAPQWLAADQMLHVEPREREWLFNEDSLTRRLTALAEGEFSVLPLKEGWQTLRSDECEELGLPHASCGWAREVLLRGHGEGWVYARSVAGESALRADGFDLASLGTRSLGELLFSDRAFSRGELKAAGYPPAWLPFPNDATLWARRSVFRRNALGVLVMEVFLPAFWAAEAASSR</sequence>
<dbReference type="GO" id="GO:0008813">
    <property type="term" value="F:chorismate lyase activity"/>
    <property type="evidence" value="ECO:0007669"/>
    <property type="project" value="UniProtKB-UniRule"/>
</dbReference>
<dbReference type="AlphaFoldDB" id="A0A917UXV2"/>
<evidence type="ECO:0000313" key="5">
    <source>
        <dbReference type="EMBL" id="GGJ94233.1"/>
    </source>
</evidence>
<accession>A0A917UXV2</accession>
<dbReference type="InterPro" id="IPR028978">
    <property type="entry name" value="Chorismate_lyase_/UTRA_dom_sf"/>
</dbReference>
<evidence type="ECO:0000256" key="2">
    <source>
        <dbReference type="ARBA" id="ARBA00022688"/>
    </source>
</evidence>
<dbReference type="InterPro" id="IPR007440">
    <property type="entry name" value="Chorismate--pyruvate_lyase"/>
</dbReference>
<comment type="function">
    <text evidence="4">Removes the pyruvyl group from chorismate, with concomitant aromatization of the ring, to provide 4-hydroxybenzoate (4HB) for the ubiquinone pathway.</text>
</comment>
<feature type="binding site" evidence="4">
    <location>
        <position position="114"/>
    </location>
    <ligand>
        <name>substrate</name>
    </ligand>
</feature>
<dbReference type="HAMAP" id="MF_01632">
    <property type="entry name" value="UbiC"/>
    <property type="match status" value="1"/>
</dbReference>
<keyword evidence="4 5" id="KW-0670">Pyruvate</keyword>
<dbReference type="GO" id="GO:0006744">
    <property type="term" value="P:ubiquinone biosynthetic process"/>
    <property type="evidence" value="ECO:0007669"/>
    <property type="project" value="UniProtKB-UniRule"/>
</dbReference>
<name>A0A917UXV2_9PSED</name>
<keyword evidence="3 4" id="KW-0456">Lyase</keyword>
<keyword evidence="6" id="KW-1185">Reference proteome</keyword>
<gene>
    <name evidence="4 5" type="primary">ubiC</name>
    <name evidence="5" type="ORF">GCM10009304_20340</name>
</gene>
<keyword evidence="1 4" id="KW-0963">Cytoplasm</keyword>
<evidence type="ECO:0000256" key="1">
    <source>
        <dbReference type="ARBA" id="ARBA00022490"/>
    </source>
</evidence>
<dbReference type="SUPFAM" id="SSF64288">
    <property type="entry name" value="Chorismate lyase-like"/>
    <property type="match status" value="1"/>
</dbReference>
<reference evidence="5" key="1">
    <citation type="journal article" date="2014" name="Int. J. Syst. Evol. Microbiol.">
        <title>Complete genome sequence of Corynebacterium casei LMG S-19264T (=DSM 44701T), isolated from a smear-ripened cheese.</title>
        <authorList>
            <consortium name="US DOE Joint Genome Institute (JGI-PGF)"/>
            <person name="Walter F."/>
            <person name="Albersmeier A."/>
            <person name="Kalinowski J."/>
            <person name="Ruckert C."/>
        </authorList>
    </citation>
    <scope>NUCLEOTIDE SEQUENCE</scope>
    <source>
        <strain evidence="5">JCM 30078</strain>
    </source>
</reference>
<reference evidence="5" key="2">
    <citation type="submission" date="2020-09" db="EMBL/GenBank/DDBJ databases">
        <authorList>
            <person name="Sun Q."/>
            <person name="Ohkuma M."/>
        </authorList>
    </citation>
    <scope>NUCLEOTIDE SEQUENCE</scope>
    <source>
        <strain evidence="5">JCM 30078</strain>
    </source>
</reference>
<evidence type="ECO:0000256" key="4">
    <source>
        <dbReference type="HAMAP-Rule" id="MF_01632"/>
    </source>
</evidence>
<keyword evidence="2 4" id="KW-0831">Ubiquinone biosynthesis</keyword>
<dbReference type="Proteomes" id="UP000635983">
    <property type="component" value="Unassembled WGS sequence"/>
</dbReference>
<feature type="binding site" evidence="4">
    <location>
        <position position="165"/>
    </location>
    <ligand>
        <name>substrate</name>
    </ligand>
</feature>
<comment type="similarity">
    <text evidence="4">Belongs to the UbiC family.</text>
</comment>
<comment type="caution">
    <text evidence="5">The sequence shown here is derived from an EMBL/GenBank/DDBJ whole genome shotgun (WGS) entry which is preliminary data.</text>
</comment>
<dbReference type="EMBL" id="BMPO01000004">
    <property type="protein sequence ID" value="GGJ94233.1"/>
    <property type="molecule type" value="Genomic_DNA"/>
</dbReference>
<dbReference type="GO" id="GO:0042866">
    <property type="term" value="P:pyruvate biosynthetic process"/>
    <property type="evidence" value="ECO:0007669"/>
    <property type="project" value="UniProtKB-UniRule"/>
</dbReference>
<dbReference type="Pfam" id="PF04345">
    <property type="entry name" value="Chor_lyase"/>
    <property type="match status" value="1"/>
</dbReference>
<comment type="pathway">
    <text evidence="4">Cofactor biosynthesis; ubiquinone biosynthesis.</text>
</comment>
<organism evidence="5 6">
    <name type="scientific">Pseudomonas matsuisoli</name>
    <dbReference type="NCBI Taxonomy" id="1515666"/>
    <lineage>
        <taxon>Bacteria</taxon>
        <taxon>Pseudomonadati</taxon>
        <taxon>Pseudomonadota</taxon>
        <taxon>Gammaproteobacteria</taxon>
        <taxon>Pseudomonadales</taxon>
        <taxon>Pseudomonadaceae</taxon>
        <taxon>Pseudomonas</taxon>
    </lineage>
</organism>
<evidence type="ECO:0000256" key="3">
    <source>
        <dbReference type="ARBA" id="ARBA00023239"/>
    </source>
</evidence>
<comment type="caution">
    <text evidence="4">Lacks conserved residue(s) required for the propagation of feature annotation.</text>
</comment>
<feature type="binding site" evidence="4">
    <location>
        <position position="76"/>
    </location>
    <ligand>
        <name>substrate</name>
    </ligand>
</feature>
<dbReference type="GO" id="GO:0005829">
    <property type="term" value="C:cytosol"/>
    <property type="evidence" value="ECO:0007669"/>
    <property type="project" value="TreeGrafter"/>
</dbReference>
<dbReference type="EC" id="4.1.3.40" evidence="4"/>
<dbReference type="PANTHER" id="PTHR38683">
    <property type="entry name" value="CHORISMATE PYRUVATE-LYASE"/>
    <property type="match status" value="1"/>
</dbReference>